<dbReference type="GeneID" id="28828361"/>
<dbReference type="KEGG" id="psco:LY89DRAFT_721336"/>
<evidence type="ECO:0000313" key="2">
    <source>
        <dbReference type="EMBL" id="KUJ13294.1"/>
    </source>
</evidence>
<dbReference type="AlphaFoldDB" id="A0A194X013"/>
<feature type="region of interest" description="Disordered" evidence="1">
    <location>
        <begin position="36"/>
        <end position="124"/>
    </location>
</feature>
<dbReference type="Proteomes" id="UP000070700">
    <property type="component" value="Unassembled WGS sequence"/>
</dbReference>
<accession>A0A194X013</accession>
<reference evidence="2 3" key="1">
    <citation type="submission" date="2015-10" db="EMBL/GenBank/DDBJ databases">
        <title>Full genome of DAOMC 229536 Phialocephala scopiformis, a fungal endophyte of spruce producing the potent anti-insectan compound rugulosin.</title>
        <authorList>
            <consortium name="DOE Joint Genome Institute"/>
            <person name="Walker A.K."/>
            <person name="Frasz S.L."/>
            <person name="Seifert K.A."/>
            <person name="Miller J.D."/>
            <person name="Mondo S.J."/>
            <person name="Labutti K."/>
            <person name="Lipzen A."/>
            <person name="Dockter R."/>
            <person name="Kennedy M."/>
            <person name="Grigoriev I.V."/>
            <person name="Spatafora J.W."/>
        </authorList>
    </citation>
    <scope>NUCLEOTIDE SEQUENCE [LARGE SCALE GENOMIC DNA]</scope>
    <source>
        <strain evidence="2 3">CBS 120377</strain>
    </source>
</reference>
<evidence type="ECO:0000313" key="3">
    <source>
        <dbReference type="Proteomes" id="UP000070700"/>
    </source>
</evidence>
<dbReference type="RefSeq" id="XP_018067649.1">
    <property type="nucleotide sequence ID" value="XM_018218635.1"/>
</dbReference>
<dbReference type="InParanoid" id="A0A194X013"/>
<protein>
    <submittedName>
        <fullName evidence="2">Uncharacterized protein</fullName>
    </submittedName>
</protein>
<evidence type="ECO:0000256" key="1">
    <source>
        <dbReference type="SAM" id="MobiDB-lite"/>
    </source>
</evidence>
<name>A0A194X013_MOLSC</name>
<proteinExistence type="predicted"/>
<gene>
    <name evidence="2" type="ORF">LY89DRAFT_721336</name>
</gene>
<feature type="compositionally biased region" description="Polar residues" evidence="1">
    <location>
        <begin position="39"/>
        <end position="48"/>
    </location>
</feature>
<sequence>MSEATNTKLMDTEPGGEQTQHVLLLVCSPLLSSLPNIYSIDSSSSGQNKKQDEADKSERGEKTAENIRYGEAISEHGFGGETVGNGGKADAADGFGEIEDQSIEGQQRRREQQGYEGAGSGVGG</sequence>
<dbReference type="EMBL" id="KQ947422">
    <property type="protein sequence ID" value="KUJ13294.1"/>
    <property type="molecule type" value="Genomic_DNA"/>
</dbReference>
<feature type="compositionally biased region" description="Basic and acidic residues" evidence="1">
    <location>
        <begin position="49"/>
        <end position="65"/>
    </location>
</feature>
<keyword evidence="3" id="KW-1185">Reference proteome</keyword>
<feature type="compositionally biased region" description="Gly residues" evidence="1">
    <location>
        <begin position="77"/>
        <end position="87"/>
    </location>
</feature>
<dbReference type="OrthoDB" id="5386823at2759"/>
<organism evidence="2 3">
    <name type="scientific">Mollisia scopiformis</name>
    <name type="common">Conifer needle endophyte fungus</name>
    <name type="synonym">Phialocephala scopiformis</name>
    <dbReference type="NCBI Taxonomy" id="149040"/>
    <lineage>
        <taxon>Eukaryota</taxon>
        <taxon>Fungi</taxon>
        <taxon>Dikarya</taxon>
        <taxon>Ascomycota</taxon>
        <taxon>Pezizomycotina</taxon>
        <taxon>Leotiomycetes</taxon>
        <taxon>Helotiales</taxon>
        <taxon>Mollisiaceae</taxon>
        <taxon>Mollisia</taxon>
    </lineage>
</organism>